<proteinExistence type="predicted"/>
<organism evidence="1 2">
    <name type="scientific">Diphasiastrum complanatum</name>
    <name type="common">Issler's clubmoss</name>
    <name type="synonym">Lycopodium complanatum</name>
    <dbReference type="NCBI Taxonomy" id="34168"/>
    <lineage>
        <taxon>Eukaryota</taxon>
        <taxon>Viridiplantae</taxon>
        <taxon>Streptophyta</taxon>
        <taxon>Embryophyta</taxon>
        <taxon>Tracheophyta</taxon>
        <taxon>Lycopodiopsida</taxon>
        <taxon>Lycopodiales</taxon>
        <taxon>Lycopodiaceae</taxon>
        <taxon>Lycopodioideae</taxon>
        <taxon>Diphasiastrum</taxon>
    </lineage>
</organism>
<evidence type="ECO:0000313" key="1">
    <source>
        <dbReference type="EMBL" id="KAJ7557771.1"/>
    </source>
</evidence>
<keyword evidence="2" id="KW-1185">Reference proteome</keyword>
<dbReference type="Proteomes" id="UP001162992">
    <property type="component" value="Chromosome 4"/>
</dbReference>
<name>A0ACC2DU32_DIPCM</name>
<evidence type="ECO:0000313" key="2">
    <source>
        <dbReference type="Proteomes" id="UP001162992"/>
    </source>
</evidence>
<protein>
    <submittedName>
        <fullName evidence="1">Uncharacterized protein</fullName>
    </submittedName>
</protein>
<reference evidence="2" key="1">
    <citation type="journal article" date="2024" name="Proc. Natl. Acad. Sci. U.S.A.">
        <title>Extraordinary preservation of gene collinearity over three hundred million years revealed in homosporous lycophytes.</title>
        <authorList>
            <person name="Li C."/>
            <person name="Wickell D."/>
            <person name="Kuo L.Y."/>
            <person name="Chen X."/>
            <person name="Nie B."/>
            <person name="Liao X."/>
            <person name="Peng D."/>
            <person name="Ji J."/>
            <person name="Jenkins J."/>
            <person name="Williams M."/>
            <person name="Shu S."/>
            <person name="Plott C."/>
            <person name="Barry K."/>
            <person name="Rajasekar S."/>
            <person name="Grimwood J."/>
            <person name="Han X."/>
            <person name="Sun S."/>
            <person name="Hou Z."/>
            <person name="He W."/>
            <person name="Dai G."/>
            <person name="Sun C."/>
            <person name="Schmutz J."/>
            <person name="Leebens-Mack J.H."/>
            <person name="Li F.W."/>
            <person name="Wang L."/>
        </authorList>
    </citation>
    <scope>NUCLEOTIDE SEQUENCE [LARGE SCALE GENOMIC DNA]</scope>
    <source>
        <strain evidence="2">cv. PW_Plant_1</strain>
    </source>
</reference>
<dbReference type="EMBL" id="CM055095">
    <property type="protein sequence ID" value="KAJ7557771.1"/>
    <property type="molecule type" value="Genomic_DNA"/>
</dbReference>
<gene>
    <name evidence="1" type="ORF">O6H91_04G009100</name>
</gene>
<accession>A0ACC2DU32</accession>
<sequence length="124" mass="12807">MATTAAICSSLGICTVGCASGKSTSTSVQARKVSLRALNLFDGLKTQNKVMMLGSSESTEQQFAQIRAKCFAKFAAGKGGAAALKCDVASEIFTVVPIMSALVLIGVAVGFVLLRVEAAIEENE</sequence>
<comment type="caution">
    <text evidence="1">The sequence shown here is derived from an EMBL/GenBank/DDBJ whole genome shotgun (WGS) entry which is preliminary data.</text>
</comment>